<dbReference type="InterPro" id="IPR050109">
    <property type="entry name" value="HTH-type_TetR-like_transc_reg"/>
</dbReference>
<dbReference type="SUPFAM" id="SSF48498">
    <property type="entry name" value="Tetracyclin repressor-like, C-terminal domain"/>
    <property type="match status" value="1"/>
</dbReference>
<dbReference type="PANTHER" id="PTHR30055:SF151">
    <property type="entry name" value="TRANSCRIPTIONAL REGULATORY PROTEIN"/>
    <property type="match status" value="1"/>
</dbReference>
<keyword evidence="9" id="KW-1185">Reference proteome</keyword>
<dbReference type="GO" id="GO:0003700">
    <property type="term" value="F:DNA-binding transcription factor activity"/>
    <property type="evidence" value="ECO:0007669"/>
    <property type="project" value="TreeGrafter"/>
</dbReference>
<dbReference type="InterPro" id="IPR001647">
    <property type="entry name" value="HTH_TetR"/>
</dbReference>
<dbReference type="Gene3D" id="1.10.10.60">
    <property type="entry name" value="Homeodomain-like"/>
    <property type="match status" value="1"/>
</dbReference>
<evidence type="ECO:0000256" key="6">
    <source>
        <dbReference type="SAM" id="MobiDB-lite"/>
    </source>
</evidence>
<dbReference type="SUPFAM" id="SSF46689">
    <property type="entry name" value="Homeodomain-like"/>
    <property type="match status" value="1"/>
</dbReference>
<gene>
    <name evidence="8" type="ORF">BJY24_005241</name>
</gene>
<comment type="caution">
    <text evidence="8">The sequence shown here is derived from an EMBL/GenBank/DDBJ whole genome shotgun (WGS) entry which is preliminary data.</text>
</comment>
<feature type="domain" description="HTH tetR-type" evidence="7">
    <location>
        <begin position="20"/>
        <end position="80"/>
    </location>
</feature>
<dbReference type="PROSITE" id="PS01081">
    <property type="entry name" value="HTH_TETR_1"/>
    <property type="match status" value="1"/>
</dbReference>
<evidence type="ECO:0000256" key="3">
    <source>
        <dbReference type="ARBA" id="ARBA00023125"/>
    </source>
</evidence>
<proteinExistence type="predicted"/>
<dbReference type="Pfam" id="PF00440">
    <property type="entry name" value="TetR_N"/>
    <property type="match status" value="1"/>
</dbReference>
<dbReference type="GO" id="GO:0046677">
    <property type="term" value="P:response to antibiotic"/>
    <property type="evidence" value="ECO:0007669"/>
    <property type="project" value="InterPro"/>
</dbReference>
<name>A0A7W9PHQ0_9NOCA</name>
<dbReference type="InterPro" id="IPR004111">
    <property type="entry name" value="Repressor_TetR_C"/>
</dbReference>
<reference evidence="8 9" key="1">
    <citation type="submission" date="2020-08" db="EMBL/GenBank/DDBJ databases">
        <title>Sequencing the genomes of 1000 actinobacteria strains.</title>
        <authorList>
            <person name="Klenk H.-P."/>
        </authorList>
    </citation>
    <scope>NUCLEOTIDE SEQUENCE [LARGE SCALE GENOMIC DNA]</scope>
    <source>
        <strain evidence="8 9">DSM 43582</strain>
    </source>
</reference>
<dbReference type="PANTHER" id="PTHR30055">
    <property type="entry name" value="HTH-TYPE TRANSCRIPTIONAL REGULATOR RUTR"/>
    <property type="match status" value="1"/>
</dbReference>
<dbReference type="EMBL" id="JACHIT010000002">
    <property type="protein sequence ID" value="MBB5916329.1"/>
    <property type="molecule type" value="Genomic_DNA"/>
</dbReference>
<dbReference type="PROSITE" id="PS50977">
    <property type="entry name" value="HTH_TETR_2"/>
    <property type="match status" value="1"/>
</dbReference>
<evidence type="ECO:0000256" key="4">
    <source>
        <dbReference type="ARBA" id="ARBA00023163"/>
    </source>
</evidence>
<dbReference type="InterPro" id="IPR036271">
    <property type="entry name" value="Tet_transcr_reg_TetR-rel_C_sf"/>
</dbReference>
<feature type="region of interest" description="Disordered" evidence="6">
    <location>
        <begin position="1"/>
        <end position="20"/>
    </location>
</feature>
<keyword evidence="2" id="KW-0805">Transcription regulation</keyword>
<dbReference type="GO" id="GO:0000976">
    <property type="term" value="F:transcription cis-regulatory region binding"/>
    <property type="evidence" value="ECO:0007669"/>
    <property type="project" value="TreeGrafter"/>
</dbReference>
<evidence type="ECO:0000313" key="8">
    <source>
        <dbReference type="EMBL" id="MBB5916329.1"/>
    </source>
</evidence>
<dbReference type="InterPro" id="IPR009057">
    <property type="entry name" value="Homeodomain-like_sf"/>
</dbReference>
<dbReference type="Proteomes" id="UP000540412">
    <property type="component" value="Unassembled WGS sequence"/>
</dbReference>
<dbReference type="Gene3D" id="1.10.357.10">
    <property type="entry name" value="Tetracycline Repressor, domain 2"/>
    <property type="match status" value="1"/>
</dbReference>
<accession>A0A7W9PHQ0</accession>
<evidence type="ECO:0000313" key="9">
    <source>
        <dbReference type="Proteomes" id="UP000540412"/>
    </source>
</evidence>
<dbReference type="GO" id="GO:0045892">
    <property type="term" value="P:negative regulation of DNA-templated transcription"/>
    <property type="evidence" value="ECO:0007669"/>
    <property type="project" value="InterPro"/>
</dbReference>
<keyword evidence="3 5" id="KW-0238">DNA-binding</keyword>
<evidence type="ECO:0000259" key="7">
    <source>
        <dbReference type="PROSITE" id="PS50977"/>
    </source>
</evidence>
<evidence type="ECO:0000256" key="5">
    <source>
        <dbReference type="PROSITE-ProRule" id="PRU00335"/>
    </source>
</evidence>
<dbReference type="PRINTS" id="PR00400">
    <property type="entry name" value="TETREPRESSOR"/>
</dbReference>
<dbReference type="InterPro" id="IPR003012">
    <property type="entry name" value="Tet_transcr_reg_TetR"/>
</dbReference>
<dbReference type="Pfam" id="PF02909">
    <property type="entry name" value="TetR_C_1"/>
    <property type="match status" value="1"/>
</dbReference>
<sequence>MATQFSSVWTRPPRQPKSTGLGREQIVAAALEILDAEGLEALSMRKLGARLNAGATSLYWHVANKDELLELALDEFWGWVEVPDPEGAPWRQVLTTFAYSLRATLLAHPWVGTLVGRMPMVGPKAFELSDRLRRTFVQAGFEGLDIYLASGAVISFVLGQVLPGLGMQRAGGEDWDYESAMTMMTELAADYPEMLEDYRRNIPSNPNTARVVAYDFGLLCVLDGLEARLRTPHDRGAALSEND</sequence>
<feature type="DNA-binding region" description="H-T-H motif" evidence="5">
    <location>
        <begin position="43"/>
        <end position="62"/>
    </location>
</feature>
<evidence type="ECO:0000256" key="2">
    <source>
        <dbReference type="ARBA" id="ARBA00023015"/>
    </source>
</evidence>
<evidence type="ECO:0000256" key="1">
    <source>
        <dbReference type="ARBA" id="ARBA00022491"/>
    </source>
</evidence>
<dbReference type="RefSeq" id="WP_051161494.1">
    <property type="nucleotide sequence ID" value="NZ_JACHIT010000002.1"/>
</dbReference>
<protein>
    <submittedName>
        <fullName evidence="8">AcrR family transcriptional regulator</fullName>
    </submittedName>
</protein>
<keyword evidence="1" id="KW-0678">Repressor</keyword>
<dbReference type="AlphaFoldDB" id="A0A7W9PHQ0"/>
<keyword evidence="4" id="KW-0804">Transcription</keyword>
<organism evidence="8 9">
    <name type="scientific">Nocardia transvalensis</name>
    <dbReference type="NCBI Taxonomy" id="37333"/>
    <lineage>
        <taxon>Bacteria</taxon>
        <taxon>Bacillati</taxon>
        <taxon>Actinomycetota</taxon>
        <taxon>Actinomycetes</taxon>
        <taxon>Mycobacteriales</taxon>
        <taxon>Nocardiaceae</taxon>
        <taxon>Nocardia</taxon>
    </lineage>
</organism>
<dbReference type="InterPro" id="IPR023772">
    <property type="entry name" value="DNA-bd_HTH_TetR-type_CS"/>
</dbReference>